<evidence type="ECO:0000256" key="1">
    <source>
        <dbReference type="SAM" id="SignalP"/>
    </source>
</evidence>
<dbReference type="OrthoDB" id="1142271at2"/>
<protein>
    <recommendedName>
        <fullName evidence="4">Outer membrane protein with beta-barrel domain</fullName>
    </recommendedName>
</protein>
<name>A0A3E0ESG9_9FLAO</name>
<dbReference type="NCBIfam" id="NF047659">
    <property type="entry name" value="THC0290_0291_fam"/>
    <property type="match status" value="1"/>
</dbReference>
<dbReference type="EMBL" id="QUNI01000002">
    <property type="protein sequence ID" value="REH01205.1"/>
    <property type="molecule type" value="Genomic_DNA"/>
</dbReference>
<dbReference type="RefSeq" id="WP_115810920.1">
    <property type="nucleotide sequence ID" value="NZ_QUNI01000002.1"/>
</dbReference>
<feature type="chain" id="PRO_5017721754" description="Outer membrane protein with beta-barrel domain" evidence="1">
    <location>
        <begin position="27"/>
        <end position="262"/>
    </location>
</feature>
<sequence>MSKNYICFFITFFSFLNFSAAQTSLAHEVGVFFGPSVMKSDYGQRNDASSSYGNTGFGVGLVHYINFSSKSMSSAYFNEHFKVRSELSFNQTKLNHFGEWAENGNSLGKQQLRAMEGKSSILNLGAQIEYFPFNRIHDFEHSVGAFSPYISFGIQYNFYNTKSTSAMGELGTLEATFPKYLIPSDGHSYGFSTESNSTWSIVSGVGARYKLNNMSDLLVEGRLQYFASDWVDGLNPNKEIFTENKYSDWQVGINFGYIFYLE</sequence>
<dbReference type="AlphaFoldDB" id="A0A3E0ESG9"/>
<dbReference type="Proteomes" id="UP000257136">
    <property type="component" value="Unassembled WGS sequence"/>
</dbReference>
<dbReference type="Gene3D" id="2.40.160.20">
    <property type="match status" value="1"/>
</dbReference>
<evidence type="ECO:0000313" key="2">
    <source>
        <dbReference type="EMBL" id="REH01205.1"/>
    </source>
</evidence>
<evidence type="ECO:0008006" key="4">
    <source>
        <dbReference type="Google" id="ProtNLM"/>
    </source>
</evidence>
<evidence type="ECO:0000313" key="3">
    <source>
        <dbReference type="Proteomes" id="UP000257136"/>
    </source>
</evidence>
<gene>
    <name evidence="2" type="ORF">C8P67_102469</name>
</gene>
<feature type="signal peptide" evidence="1">
    <location>
        <begin position="1"/>
        <end position="26"/>
    </location>
</feature>
<comment type="caution">
    <text evidence="2">The sequence shown here is derived from an EMBL/GenBank/DDBJ whole genome shotgun (WGS) entry which is preliminary data.</text>
</comment>
<accession>A0A3E0ESG9</accession>
<organism evidence="2 3">
    <name type="scientific">Flavobacterium aquicola</name>
    <dbReference type="NCBI Taxonomy" id="1682742"/>
    <lineage>
        <taxon>Bacteria</taxon>
        <taxon>Pseudomonadati</taxon>
        <taxon>Bacteroidota</taxon>
        <taxon>Flavobacteriia</taxon>
        <taxon>Flavobacteriales</taxon>
        <taxon>Flavobacteriaceae</taxon>
        <taxon>Flavobacterium</taxon>
    </lineage>
</organism>
<reference evidence="2 3" key="1">
    <citation type="submission" date="2018-08" db="EMBL/GenBank/DDBJ databases">
        <title>Genomic Encyclopedia of Archaeal and Bacterial Type Strains, Phase II (KMG-II): from individual species to whole genera.</title>
        <authorList>
            <person name="Goeker M."/>
        </authorList>
    </citation>
    <scope>NUCLEOTIDE SEQUENCE [LARGE SCALE GENOMIC DNA]</scope>
    <source>
        <strain evidence="2 3">DSM 100880</strain>
    </source>
</reference>
<keyword evidence="1" id="KW-0732">Signal</keyword>
<proteinExistence type="predicted"/>
<keyword evidence="3" id="KW-1185">Reference proteome</keyword>